<reference evidence="1" key="1">
    <citation type="submission" date="2021-03" db="EMBL/GenBank/DDBJ databases">
        <authorList>
            <consortium name="Genoscope - CEA"/>
            <person name="William W."/>
        </authorList>
    </citation>
    <scope>NUCLEOTIDE SEQUENCE</scope>
    <source>
        <strain evidence="1">Doubled-haploid Pahang</strain>
    </source>
</reference>
<evidence type="ECO:0000313" key="2">
    <source>
        <dbReference type="EnsemblPlants" id="Ma04_p15820.1"/>
    </source>
</evidence>
<dbReference type="AlphaFoldDB" id="A0A804IQ65"/>
<dbReference type="Proteomes" id="UP000012960">
    <property type="component" value="Unplaced"/>
</dbReference>
<organism evidence="2 3">
    <name type="scientific">Musa acuminata subsp. malaccensis</name>
    <name type="common">Wild banana</name>
    <name type="synonym">Musa malaccensis</name>
    <dbReference type="NCBI Taxonomy" id="214687"/>
    <lineage>
        <taxon>Eukaryota</taxon>
        <taxon>Viridiplantae</taxon>
        <taxon>Streptophyta</taxon>
        <taxon>Embryophyta</taxon>
        <taxon>Tracheophyta</taxon>
        <taxon>Spermatophyta</taxon>
        <taxon>Magnoliopsida</taxon>
        <taxon>Liliopsida</taxon>
        <taxon>Zingiberales</taxon>
        <taxon>Musaceae</taxon>
        <taxon>Musa</taxon>
    </lineage>
</organism>
<proteinExistence type="predicted"/>
<sequence>MNSDTIPTMSDDPLTLPVNLIPPYKFPCLHKSYPAFGLHRPQRAVVDRRRFRILTPSSCGRKMQTRDTSSGF</sequence>
<gene>
    <name evidence="1" type="ORF">GSMUA_121170.1</name>
</gene>
<protein>
    <submittedName>
        <fullName evidence="1">(wild Malaysian banana) hypothetical protein</fullName>
    </submittedName>
</protein>
<evidence type="ECO:0000313" key="1">
    <source>
        <dbReference type="EMBL" id="CAG1842322.1"/>
    </source>
</evidence>
<dbReference type="Gramene" id="Ma04_t15820.1">
    <property type="protein sequence ID" value="Ma04_p15820.1"/>
    <property type="gene ID" value="Ma04_g15820"/>
</dbReference>
<keyword evidence="3" id="KW-1185">Reference proteome</keyword>
<dbReference type="InParanoid" id="A0A804IQ65"/>
<reference evidence="2" key="2">
    <citation type="submission" date="2021-05" db="UniProtKB">
        <authorList>
            <consortium name="EnsemblPlants"/>
        </authorList>
    </citation>
    <scope>IDENTIFICATION</scope>
    <source>
        <strain evidence="2">subsp. malaccensis</strain>
    </source>
</reference>
<name>A0A804IQ65_MUSAM</name>
<accession>A0A804IQ65</accession>
<dbReference type="EnsemblPlants" id="Ma04_t15820.1">
    <property type="protein sequence ID" value="Ma04_p15820.1"/>
    <property type="gene ID" value="Ma04_g15820"/>
</dbReference>
<dbReference type="EMBL" id="HG996469">
    <property type="protein sequence ID" value="CAG1842322.1"/>
    <property type="molecule type" value="Genomic_DNA"/>
</dbReference>
<evidence type="ECO:0000313" key="3">
    <source>
        <dbReference type="Proteomes" id="UP000012960"/>
    </source>
</evidence>